<organism evidence="1">
    <name type="scientific">hydrothermal vent metagenome</name>
    <dbReference type="NCBI Taxonomy" id="652676"/>
    <lineage>
        <taxon>unclassified sequences</taxon>
        <taxon>metagenomes</taxon>
        <taxon>ecological metagenomes</taxon>
    </lineage>
</organism>
<dbReference type="AlphaFoldDB" id="A0A3B0SQL8"/>
<reference evidence="1" key="1">
    <citation type="submission" date="2018-06" db="EMBL/GenBank/DDBJ databases">
        <authorList>
            <person name="Zhirakovskaya E."/>
        </authorList>
    </citation>
    <scope>NUCLEOTIDE SEQUENCE</scope>
</reference>
<protein>
    <submittedName>
        <fullName evidence="1">Uncharacterized protein</fullName>
    </submittedName>
</protein>
<accession>A0A3B0SQL8</accession>
<sequence length="39" mass="4815">MLWYNNLDIVWSEYEITRQNMDMIAKQRLLRLARKASSR</sequence>
<gene>
    <name evidence="1" type="ORF">MNBD_ACTINO02-2883</name>
</gene>
<dbReference type="EMBL" id="UOEK01000478">
    <property type="protein sequence ID" value="VAW08641.1"/>
    <property type="molecule type" value="Genomic_DNA"/>
</dbReference>
<evidence type="ECO:0000313" key="1">
    <source>
        <dbReference type="EMBL" id="VAW08641.1"/>
    </source>
</evidence>
<name>A0A3B0SQL8_9ZZZZ</name>
<proteinExistence type="predicted"/>